<keyword evidence="2" id="KW-0597">Phosphoprotein</keyword>
<evidence type="ECO:0000313" key="8">
    <source>
        <dbReference type="Proteomes" id="UP000268652"/>
    </source>
</evidence>
<reference evidence="8 9" key="1">
    <citation type="submission" date="2018-09" db="EMBL/GenBank/DDBJ databases">
        <title>Streptomyces sp. nov. DS1-2, an endophytic actinomycete isolated from roots of Dendrobium scabrilingue.</title>
        <authorList>
            <person name="Kuncharoen N."/>
            <person name="Kudo T."/>
            <person name="Ohkuma M."/>
            <person name="Yuki M."/>
            <person name="Tanasupawat S."/>
        </authorList>
    </citation>
    <scope>NUCLEOTIDE SEQUENCE [LARGE SCALE GENOMIC DNA]</scope>
    <source>
        <strain evidence="6 9">AZ1-7</strain>
        <strain evidence="7 8">DS1-2</strain>
    </source>
</reference>
<keyword evidence="8" id="KW-1185">Reference proteome</keyword>
<dbReference type="RefSeq" id="WP_120700711.1">
    <property type="nucleotide sequence ID" value="NZ_RBDX01000054.1"/>
</dbReference>
<evidence type="ECO:0000256" key="2">
    <source>
        <dbReference type="ARBA" id="ARBA00022553"/>
    </source>
</evidence>
<dbReference type="PANTHER" id="PTHR43775">
    <property type="entry name" value="FATTY ACID SYNTHASE"/>
    <property type="match status" value="1"/>
</dbReference>
<evidence type="ECO:0000313" key="9">
    <source>
        <dbReference type="Proteomes" id="UP000275024"/>
    </source>
</evidence>
<dbReference type="Gene3D" id="1.10.1200.10">
    <property type="entry name" value="ACP-like"/>
    <property type="match status" value="1"/>
</dbReference>
<protein>
    <recommendedName>
        <fullName evidence="5">Carrier domain-containing protein</fullName>
    </recommendedName>
</protein>
<keyword evidence="4" id="KW-0511">Multifunctional enzyme</keyword>
<dbReference type="AlphaFoldDB" id="A0A3A9VRC3"/>
<gene>
    <name evidence="7" type="ORF">D7318_31740</name>
    <name evidence="6" type="ORF">D7319_31900</name>
</gene>
<comment type="caution">
    <text evidence="6">The sequence shown here is derived from an EMBL/GenBank/DDBJ whole genome shotgun (WGS) entry which is preliminary data.</text>
</comment>
<dbReference type="EMBL" id="RBDY01000053">
    <property type="protein sequence ID" value="RKN13138.1"/>
    <property type="molecule type" value="Genomic_DNA"/>
</dbReference>
<dbReference type="SMART" id="SM01294">
    <property type="entry name" value="PKS_PP_betabranch"/>
    <property type="match status" value="1"/>
</dbReference>
<dbReference type="Proteomes" id="UP000275024">
    <property type="component" value="Unassembled WGS sequence"/>
</dbReference>
<dbReference type="PANTHER" id="PTHR43775:SF51">
    <property type="entry name" value="INACTIVE PHENOLPHTHIOCEROL SYNTHESIS POLYKETIDE SYNTHASE TYPE I PKS1-RELATED"/>
    <property type="match status" value="1"/>
</dbReference>
<evidence type="ECO:0000313" key="6">
    <source>
        <dbReference type="EMBL" id="RKN03270.1"/>
    </source>
</evidence>
<dbReference type="EMBL" id="RBDX01000054">
    <property type="protein sequence ID" value="RKN03270.1"/>
    <property type="molecule type" value="Genomic_DNA"/>
</dbReference>
<dbReference type="InterPro" id="IPR020806">
    <property type="entry name" value="PKS_PP-bd"/>
</dbReference>
<dbReference type="InterPro" id="IPR009081">
    <property type="entry name" value="PP-bd_ACP"/>
</dbReference>
<dbReference type="PROSITE" id="PS50075">
    <property type="entry name" value="CARRIER"/>
    <property type="match status" value="1"/>
</dbReference>
<evidence type="ECO:0000256" key="1">
    <source>
        <dbReference type="ARBA" id="ARBA00022450"/>
    </source>
</evidence>
<accession>A0A3A9VRC3</accession>
<dbReference type="SMART" id="SM00823">
    <property type="entry name" value="PKS_PP"/>
    <property type="match status" value="1"/>
</dbReference>
<feature type="domain" description="Carrier" evidence="5">
    <location>
        <begin position="102"/>
        <end position="177"/>
    </location>
</feature>
<evidence type="ECO:0000256" key="4">
    <source>
        <dbReference type="ARBA" id="ARBA00023268"/>
    </source>
</evidence>
<dbReference type="InterPro" id="IPR006162">
    <property type="entry name" value="Ppantetheine_attach_site"/>
</dbReference>
<dbReference type="PROSITE" id="PS00012">
    <property type="entry name" value="PHOSPHOPANTETHEINE"/>
    <property type="match status" value="1"/>
</dbReference>
<dbReference type="GO" id="GO:0031177">
    <property type="term" value="F:phosphopantetheine binding"/>
    <property type="evidence" value="ECO:0007669"/>
    <property type="project" value="InterPro"/>
</dbReference>
<dbReference type="GO" id="GO:0006633">
    <property type="term" value="P:fatty acid biosynthetic process"/>
    <property type="evidence" value="ECO:0007669"/>
    <property type="project" value="TreeGrafter"/>
</dbReference>
<evidence type="ECO:0000313" key="7">
    <source>
        <dbReference type="EMBL" id="RKN13138.1"/>
    </source>
</evidence>
<keyword evidence="3" id="KW-0808">Transferase</keyword>
<dbReference type="Gene3D" id="3.40.50.720">
    <property type="entry name" value="NAD(P)-binding Rossmann-like Domain"/>
    <property type="match status" value="1"/>
</dbReference>
<evidence type="ECO:0000256" key="3">
    <source>
        <dbReference type="ARBA" id="ARBA00022679"/>
    </source>
</evidence>
<dbReference type="Pfam" id="PF00550">
    <property type="entry name" value="PP-binding"/>
    <property type="match status" value="1"/>
</dbReference>
<dbReference type="InterPro" id="IPR050091">
    <property type="entry name" value="PKS_NRPS_Biosynth_Enz"/>
</dbReference>
<name>A0A3A9VRC3_9ACTN</name>
<sequence length="257" mass="27167">MAEAEGDGLRRRGLRSLAPEVAIAALQRALDEDLTCLTVADVDWSVFAPAFTAARPRPLIAELPEVRQALNSTATQGDSGPGDNGTELAATLAALTPADRERHLNGLVCAEAARVLGHPDTTNVAASRAFRDMGFDSLTAVELRNAMTTVTGLTLPATLVFDHPTPAALTQHLLAALDGGHETSAVPVLTELDRLADLLSGAALEHSERASVTVRLRTLLAQWTSEETEEPGGIAEKLDSATSDEVFDFIDRELGLS</sequence>
<proteinExistence type="predicted"/>
<evidence type="ECO:0000259" key="5">
    <source>
        <dbReference type="PROSITE" id="PS50075"/>
    </source>
</evidence>
<dbReference type="Proteomes" id="UP000268652">
    <property type="component" value="Unassembled WGS sequence"/>
</dbReference>
<dbReference type="GO" id="GO:0004312">
    <property type="term" value="F:fatty acid synthase activity"/>
    <property type="evidence" value="ECO:0007669"/>
    <property type="project" value="TreeGrafter"/>
</dbReference>
<dbReference type="FunFam" id="1.10.1200.10:FF:000007">
    <property type="entry name" value="Probable polyketide synthase pks17"/>
    <property type="match status" value="1"/>
</dbReference>
<dbReference type="SUPFAM" id="SSF47336">
    <property type="entry name" value="ACP-like"/>
    <property type="match status" value="1"/>
</dbReference>
<keyword evidence="1" id="KW-0596">Phosphopantetheine</keyword>
<organism evidence="6 9">
    <name type="scientific">Streptomyces radicis</name>
    <dbReference type="NCBI Taxonomy" id="1750517"/>
    <lineage>
        <taxon>Bacteria</taxon>
        <taxon>Bacillati</taxon>
        <taxon>Actinomycetota</taxon>
        <taxon>Actinomycetes</taxon>
        <taxon>Kitasatosporales</taxon>
        <taxon>Streptomycetaceae</taxon>
        <taxon>Streptomyces</taxon>
    </lineage>
</organism>
<dbReference type="GO" id="GO:0017000">
    <property type="term" value="P:antibiotic biosynthetic process"/>
    <property type="evidence" value="ECO:0007669"/>
    <property type="project" value="UniProtKB-ARBA"/>
</dbReference>
<dbReference type="InterPro" id="IPR036736">
    <property type="entry name" value="ACP-like_sf"/>
</dbReference>